<sequence>MDVLMQREGKTMPAMTGHGYPWAAATGDAHEINEEQLRLAGGMGECTWGDWACR</sequence>
<dbReference type="EMBL" id="AP003329">
    <property type="protein sequence ID" value="BAD53087.1"/>
    <property type="molecule type" value="Genomic_DNA"/>
</dbReference>
<organism evidence="1">
    <name type="scientific">Oryza sativa subsp. japonica</name>
    <name type="common">Rice</name>
    <dbReference type="NCBI Taxonomy" id="39947"/>
    <lineage>
        <taxon>Eukaryota</taxon>
        <taxon>Viridiplantae</taxon>
        <taxon>Streptophyta</taxon>
        <taxon>Embryophyta</taxon>
        <taxon>Tracheophyta</taxon>
        <taxon>Spermatophyta</taxon>
        <taxon>Magnoliopsida</taxon>
        <taxon>Liliopsida</taxon>
        <taxon>Poales</taxon>
        <taxon>Poaceae</taxon>
        <taxon>BOP clade</taxon>
        <taxon>Oryzoideae</taxon>
        <taxon>Oryzeae</taxon>
        <taxon>Oryzinae</taxon>
        <taxon>Oryza</taxon>
        <taxon>Oryza sativa</taxon>
    </lineage>
</organism>
<evidence type="ECO:0000313" key="1">
    <source>
        <dbReference type="EMBL" id="BAD53087.1"/>
    </source>
</evidence>
<accession>Q5ZBD2</accession>
<proteinExistence type="predicted"/>
<gene>
    <name evidence="1" type="primary">B1045F02.19</name>
</gene>
<name>Q5ZBD2_ORYSJ</name>
<reference evidence="1" key="1">
    <citation type="journal article" date="2002" name="Nature">
        <title>The genome sequence and structure of rice chromosome 1.</title>
        <authorList>
            <person name="Sasaki T."/>
            <person name="Matsumoto T."/>
            <person name="Yamamoto K."/>
            <person name="Sakata K."/>
            <person name="Baba T."/>
            <person name="Katayose Y."/>
            <person name="Wu J."/>
            <person name="Niimura Y."/>
            <person name="Cheng Z."/>
            <person name="Nagamura Y."/>
            <person name="Antonio B.A."/>
            <person name="Kanamori H."/>
            <person name="Hosokawa S."/>
            <person name="Masukawa M."/>
            <person name="Arikawa K."/>
            <person name="Chiden Y."/>
            <person name="Hayashi M."/>
            <person name="Okamoto M."/>
            <person name="Ando T."/>
            <person name="Aoki H."/>
            <person name="Arita K."/>
            <person name="Hamada M."/>
            <person name="Harada C."/>
            <person name="Hijishita S."/>
            <person name="Honda M."/>
            <person name="Ichikawa Y."/>
            <person name="Idonuma A."/>
            <person name="Iijima M."/>
            <person name="Ikeda M."/>
            <person name="Ikeno M."/>
            <person name="Itoh S."/>
            <person name="Itoh T."/>
            <person name="Itoh Y."/>
            <person name="Itoh Y."/>
            <person name="Iwabuchi A."/>
            <person name="Kamiya K."/>
            <person name="Karasawa W."/>
            <person name="Katagiri S."/>
            <person name="Kikuta A."/>
            <person name="Kobayashi N."/>
            <person name="Kono I."/>
            <person name="Machita K."/>
            <person name="Maehara T."/>
            <person name="Mizuno H."/>
            <person name="Mizubayashi T."/>
            <person name="Mukai Y."/>
            <person name="Nagasaki H."/>
            <person name="Nakashima M."/>
            <person name="Nakama Y."/>
            <person name="Nakamichi Y."/>
            <person name="Nakamura M."/>
            <person name="Namiki N."/>
            <person name="Negishi M."/>
            <person name="Ohta I."/>
            <person name="Ono N."/>
            <person name="Saji S."/>
            <person name="Sakai K."/>
            <person name="Shibata M."/>
            <person name="Shimokawa T."/>
            <person name="Shomura A."/>
            <person name="Song J."/>
            <person name="Takazaki Y."/>
            <person name="Terasawa K."/>
            <person name="Tsuji K."/>
            <person name="Waki K."/>
            <person name="Yamagata H."/>
            <person name="Yamane H."/>
            <person name="Yoshiki S."/>
            <person name="Yoshihara R."/>
            <person name="Yukawa K."/>
            <person name="Zhong H."/>
            <person name="Iwama H."/>
            <person name="Endo T."/>
            <person name="Ito H."/>
            <person name="Hahn J.H."/>
            <person name="Kim H.I."/>
            <person name="Eun M.Y."/>
            <person name="Yano M."/>
            <person name="Jiang J."/>
            <person name="Gojobori T."/>
        </authorList>
    </citation>
    <scope>NUCLEOTIDE SEQUENCE [LARGE SCALE GENOMIC DNA]</scope>
</reference>
<dbReference type="AlphaFoldDB" id="Q5ZBD2"/>
<dbReference type="Proteomes" id="UP000817658">
    <property type="component" value="Chromosome 1"/>
</dbReference>
<protein>
    <submittedName>
        <fullName evidence="1">Uncharacterized protein</fullName>
    </submittedName>
</protein>